<feature type="transmembrane region" description="Helical" evidence="5">
    <location>
        <begin position="382"/>
        <end position="402"/>
    </location>
</feature>
<comment type="subcellular location">
    <subcellularLocation>
        <location evidence="1">Membrane</location>
        <topology evidence="1">Multi-pass membrane protein</topology>
    </subcellularLocation>
</comment>
<dbReference type="EMBL" id="KV426072">
    <property type="protein sequence ID" value="KZV89456.1"/>
    <property type="molecule type" value="Genomic_DNA"/>
</dbReference>
<dbReference type="PANTHER" id="PTHR23507">
    <property type="entry name" value="ZGC:174356"/>
    <property type="match status" value="1"/>
</dbReference>
<dbReference type="FunCoup" id="A0A165FSE6">
    <property type="interactions" value="27"/>
</dbReference>
<evidence type="ECO:0000256" key="2">
    <source>
        <dbReference type="ARBA" id="ARBA00022692"/>
    </source>
</evidence>
<feature type="transmembrane region" description="Helical" evidence="5">
    <location>
        <begin position="544"/>
        <end position="563"/>
    </location>
</feature>
<sequence length="575" mass="62507">MASALPRHEDGALPQLDEAAGASVTHLDYPEPEPLVRQLRNDVTSTRTRLGRRWKRPSVYWVLPLAALRLLVEAMQAAPIIEIFTRMACQVHRPDLGIGHVRYPDWRDDPLPQPAPVTWFRAQTLPVIDLTFDNSPTTPPTRGDKCAKDPVVQQAVASIITVLGTIAGLLTTFTAAWWGQRSDIWGRTFVLAVTTVASLARDGNIVLAAYFSPQLPGKSYWWLLPGTIVIGFLGGASGNAALQAYLADCTEPGTRAAIFAINTGISWGGVALAPLIGAALIRWSGDLLSVFYVSLVANAFVLIMFIFLVPESLTSRVREENKAKRRSVFLPRRKDNARGRDWNLSVVGAVYFLVSIGTGYALFLMQLGQRLWGWDSEMTGYWLSLIGICRAVYLLGAFPLIIRVFKPKRPAVALAGPETQLQRDSVTDTDSIASSDNAAKETPVPWFDLTVTQVVLVIETIVYILVFFAATPKQWIISTMGIALGGSLSPSLMSLALAISPGGDKEVGSLFGAFSVLLSLGDDVIGQLITGALFTATVSKFPRAILIFSAVLHGLPFLLLFLIRLPARGVLRATS</sequence>
<gene>
    <name evidence="6" type="ORF">EXIGLDRAFT_771721</name>
</gene>
<name>A0A165FSE6_EXIGL</name>
<keyword evidence="7" id="KW-1185">Reference proteome</keyword>
<accession>A0A165FSE6</accession>
<dbReference type="SUPFAM" id="SSF103473">
    <property type="entry name" value="MFS general substrate transporter"/>
    <property type="match status" value="1"/>
</dbReference>
<dbReference type="GO" id="GO:0022857">
    <property type="term" value="F:transmembrane transporter activity"/>
    <property type="evidence" value="ECO:0007669"/>
    <property type="project" value="InterPro"/>
</dbReference>
<dbReference type="Gene3D" id="1.20.1250.20">
    <property type="entry name" value="MFS general substrate transporter like domains"/>
    <property type="match status" value="1"/>
</dbReference>
<dbReference type="PANTHER" id="PTHR23507:SF1">
    <property type="entry name" value="FI18259P1-RELATED"/>
    <property type="match status" value="1"/>
</dbReference>
<dbReference type="InterPro" id="IPR011701">
    <property type="entry name" value="MFS"/>
</dbReference>
<keyword evidence="3 5" id="KW-1133">Transmembrane helix</keyword>
<organism evidence="6 7">
    <name type="scientific">Exidia glandulosa HHB12029</name>
    <dbReference type="NCBI Taxonomy" id="1314781"/>
    <lineage>
        <taxon>Eukaryota</taxon>
        <taxon>Fungi</taxon>
        <taxon>Dikarya</taxon>
        <taxon>Basidiomycota</taxon>
        <taxon>Agaricomycotina</taxon>
        <taxon>Agaricomycetes</taxon>
        <taxon>Auriculariales</taxon>
        <taxon>Exidiaceae</taxon>
        <taxon>Exidia</taxon>
    </lineage>
</organism>
<evidence type="ECO:0000313" key="6">
    <source>
        <dbReference type="EMBL" id="KZV89456.1"/>
    </source>
</evidence>
<dbReference type="Proteomes" id="UP000077266">
    <property type="component" value="Unassembled WGS sequence"/>
</dbReference>
<feature type="transmembrane region" description="Helical" evidence="5">
    <location>
        <begin position="155"/>
        <end position="177"/>
    </location>
</feature>
<keyword evidence="4 5" id="KW-0472">Membrane</keyword>
<dbReference type="InterPro" id="IPR036259">
    <property type="entry name" value="MFS_trans_sf"/>
</dbReference>
<feature type="transmembrane region" description="Helical" evidence="5">
    <location>
        <begin position="287"/>
        <end position="309"/>
    </location>
</feature>
<feature type="transmembrane region" description="Helical" evidence="5">
    <location>
        <begin position="510"/>
        <end position="538"/>
    </location>
</feature>
<evidence type="ECO:0000256" key="4">
    <source>
        <dbReference type="ARBA" id="ARBA00023136"/>
    </source>
</evidence>
<evidence type="ECO:0000256" key="1">
    <source>
        <dbReference type="ARBA" id="ARBA00004141"/>
    </source>
</evidence>
<dbReference type="GO" id="GO:0016020">
    <property type="term" value="C:membrane"/>
    <property type="evidence" value="ECO:0007669"/>
    <property type="project" value="UniProtKB-SubCell"/>
</dbReference>
<evidence type="ECO:0000256" key="5">
    <source>
        <dbReference type="SAM" id="Phobius"/>
    </source>
</evidence>
<keyword evidence="2 5" id="KW-0812">Transmembrane</keyword>
<feature type="transmembrane region" description="Helical" evidence="5">
    <location>
        <begin position="258"/>
        <end position="281"/>
    </location>
</feature>
<protein>
    <submittedName>
        <fullName evidence="6">MFS general substrate transporter</fullName>
    </submittedName>
</protein>
<dbReference type="InParanoid" id="A0A165FSE6"/>
<dbReference type="AlphaFoldDB" id="A0A165FSE6"/>
<dbReference type="Pfam" id="PF07690">
    <property type="entry name" value="MFS_1"/>
    <property type="match status" value="1"/>
</dbReference>
<proteinExistence type="predicted"/>
<feature type="transmembrane region" description="Helical" evidence="5">
    <location>
        <begin position="446"/>
        <end position="469"/>
    </location>
</feature>
<evidence type="ECO:0000256" key="3">
    <source>
        <dbReference type="ARBA" id="ARBA00022989"/>
    </source>
</evidence>
<feature type="transmembrane region" description="Helical" evidence="5">
    <location>
        <begin position="223"/>
        <end position="246"/>
    </location>
</feature>
<dbReference type="OrthoDB" id="3026777at2759"/>
<feature type="transmembrane region" description="Helical" evidence="5">
    <location>
        <begin position="342"/>
        <end position="362"/>
    </location>
</feature>
<reference evidence="6 7" key="1">
    <citation type="journal article" date="2016" name="Mol. Biol. Evol.">
        <title>Comparative Genomics of Early-Diverging Mushroom-Forming Fungi Provides Insights into the Origins of Lignocellulose Decay Capabilities.</title>
        <authorList>
            <person name="Nagy L.G."/>
            <person name="Riley R."/>
            <person name="Tritt A."/>
            <person name="Adam C."/>
            <person name="Daum C."/>
            <person name="Floudas D."/>
            <person name="Sun H."/>
            <person name="Yadav J.S."/>
            <person name="Pangilinan J."/>
            <person name="Larsson K.H."/>
            <person name="Matsuura K."/>
            <person name="Barry K."/>
            <person name="Labutti K."/>
            <person name="Kuo R."/>
            <person name="Ohm R.A."/>
            <person name="Bhattacharya S.S."/>
            <person name="Shirouzu T."/>
            <person name="Yoshinaga Y."/>
            <person name="Martin F.M."/>
            <person name="Grigoriev I.V."/>
            <person name="Hibbett D.S."/>
        </authorList>
    </citation>
    <scope>NUCLEOTIDE SEQUENCE [LARGE SCALE GENOMIC DNA]</scope>
    <source>
        <strain evidence="6 7">HHB12029</strain>
    </source>
</reference>
<feature type="transmembrane region" description="Helical" evidence="5">
    <location>
        <begin position="475"/>
        <end position="498"/>
    </location>
</feature>
<evidence type="ECO:0000313" key="7">
    <source>
        <dbReference type="Proteomes" id="UP000077266"/>
    </source>
</evidence>